<evidence type="ECO:0000256" key="7">
    <source>
        <dbReference type="ARBA" id="ARBA00023242"/>
    </source>
</evidence>
<dbReference type="Pfam" id="PF02701">
    <property type="entry name" value="Zn_ribbon_Dof"/>
    <property type="match status" value="1"/>
</dbReference>
<dbReference type="PANTHER" id="PTHR31992:SF141">
    <property type="entry name" value="DOF ZINC FINGER PROTEIN DOF1.4"/>
    <property type="match status" value="1"/>
</dbReference>
<accession>A0ABD1RY42</accession>
<dbReference type="Proteomes" id="UP001604336">
    <property type="component" value="Unassembled WGS sequence"/>
</dbReference>
<name>A0ABD1RY42_9LAMI</name>
<evidence type="ECO:0000256" key="4">
    <source>
        <dbReference type="ARBA" id="ARBA00023015"/>
    </source>
</evidence>
<feature type="region of interest" description="Disordered" evidence="10">
    <location>
        <begin position="69"/>
        <end position="105"/>
    </location>
</feature>
<evidence type="ECO:0000256" key="10">
    <source>
        <dbReference type="SAM" id="MobiDB-lite"/>
    </source>
</evidence>
<keyword evidence="5 8" id="KW-0238">DNA-binding</keyword>
<evidence type="ECO:0000259" key="11">
    <source>
        <dbReference type="PROSITE" id="PS50884"/>
    </source>
</evidence>
<dbReference type="EMBL" id="JBFOLK010000008">
    <property type="protein sequence ID" value="KAL2493198.1"/>
    <property type="molecule type" value="Genomic_DNA"/>
</dbReference>
<organism evidence="12 13">
    <name type="scientific">Abeliophyllum distichum</name>
    <dbReference type="NCBI Taxonomy" id="126358"/>
    <lineage>
        <taxon>Eukaryota</taxon>
        <taxon>Viridiplantae</taxon>
        <taxon>Streptophyta</taxon>
        <taxon>Embryophyta</taxon>
        <taxon>Tracheophyta</taxon>
        <taxon>Spermatophyta</taxon>
        <taxon>Magnoliopsida</taxon>
        <taxon>eudicotyledons</taxon>
        <taxon>Gunneridae</taxon>
        <taxon>Pentapetalae</taxon>
        <taxon>asterids</taxon>
        <taxon>lamiids</taxon>
        <taxon>Lamiales</taxon>
        <taxon>Oleaceae</taxon>
        <taxon>Forsythieae</taxon>
        <taxon>Abeliophyllum</taxon>
    </lineage>
</organism>
<evidence type="ECO:0000256" key="3">
    <source>
        <dbReference type="ARBA" id="ARBA00022833"/>
    </source>
</evidence>
<sequence>MQYPSIYSQIKAQAQPHTQPQFPEQEQLKCPRCESPNTKFCYYNNYNLSQPRHFCKNCRRYWTKGGTLRNIPVGGGSRKNTKRTSSTSSSNNNNPKRPAPSSTVSTVAVSLSSSSAAAAAAAAASSTAAVTESLPLKAQNYGVQFDNLMYVNGSFSSLLGSSEGQFTDLLNGLSPNCSNMQSREQVGDQDPGSVHVPRHNMDLQLVLDGGNENNADGFLNIQSSGGGGDSNCWSGGDGWADLAIYTPGSTFQ</sequence>
<keyword evidence="6 9" id="KW-0804">Transcription</keyword>
<comment type="caution">
    <text evidence="12">The sequence shown here is derived from an EMBL/GenBank/DDBJ whole genome shotgun (WGS) entry which is preliminary data.</text>
</comment>
<keyword evidence="4 9" id="KW-0805">Transcription regulation</keyword>
<keyword evidence="1 9" id="KW-0479">Metal-binding</keyword>
<evidence type="ECO:0000256" key="5">
    <source>
        <dbReference type="ARBA" id="ARBA00023125"/>
    </source>
</evidence>
<dbReference type="GO" id="GO:0008270">
    <property type="term" value="F:zinc ion binding"/>
    <property type="evidence" value="ECO:0007669"/>
    <property type="project" value="UniProtKB-KW"/>
</dbReference>
<dbReference type="AlphaFoldDB" id="A0ABD1RY42"/>
<evidence type="ECO:0000313" key="13">
    <source>
        <dbReference type="Proteomes" id="UP001604336"/>
    </source>
</evidence>
<dbReference type="InterPro" id="IPR003851">
    <property type="entry name" value="Znf_Dof"/>
</dbReference>
<keyword evidence="2 8" id="KW-0863">Zinc-finger</keyword>
<keyword evidence="3 9" id="KW-0862">Zinc</keyword>
<dbReference type="PANTHER" id="PTHR31992">
    <property type="entry name" value="DOF ZINC FINGER PROTEIN DOF1.4-RELATED"/>
    <property type="match status" value="1"/>
</dbReference>
<evidence type="ECO:0000256" key="2">
    <source>
        <dbReference type="ARBA" id="ARBA00022771"/>
    </source>
</evidence>
<dbReference type="GO" id="GO:0003677">
    <property type="term" value="F:DNA binding"/>
    <property type="evidence" value="ECO:0007669"/>
    <property type="project" value="UniProtKB-UniRule"/>
</dbReference>
<evidence type="ECO:0000256" key="8">
    <source>
        <dbReference type="PROSITE-ProRule" id="PRU00071"/>
    </source>
</evidence>
<proteinExistence type="predicted"/>
<dbReference type="PROSITE" id="PS01361">
    <property type="entry name" value="ZF_DOF_1"/>
    <property type="match status" value="1"/>
</dbReference>
<evidence type="ECO:0000256" key="6">
    <source>
        <dbReference type="ARBA" id="ARBA00023163"/>
    </source>
</evidence>
<evidence type="ECO:0000313" key="12">
    <source>
        <dbReference type="EMBL" id="KAL2493198.1"/>
    </source>
</evidence>
<protein>
    <recommendedName>
        <fullName evidence="9">Dof zinc finger protein</fullName>
    </recommendedName>
</protein>
<dbReference type="InterPro" id="IPR045174">
    <property type="entry name" value="Dof"/>
</dbReference>
<dbReference type="PROSITE" id="PS50884">
    <property type="entry name" value="ZF_DOF_2"/>
    <property type="match status" value="1"/>
</dbReference>
<evidence type="ECO:0000256" key="9">
    <source>
        <dbReference type="RuleBase" id="RU369094"/>
    </source>
</evidence>
<dbReference type="GO" id="GO:0003700">
    <property type="term" value="F:DNA-binding transcription factor activity"/>
    <property type="evidence" value="ECO:0007669"/>
    <property type="project" value="UniProtKB-UniRule"/>
</dbReference>
<reference evidence="13" key="1">
    <citation type="submission" date="2024-07" db="EMBL/GenBank/DDBJ databases">
        <title>Two chromosome-level genome assemblies of Korean endemic species Abeliophyllum distichum and Forsythia ovata (Oleaceae).</title>
        <authorList>
            <person name="Jang H."/>
        </authorList>
    </citation>
    <scope>NUCLEOTIDE SEQUENCE [LARGE SCALE GENOMIC DNA]</scope>
</reference>
<comment type="function">
    <text evidence="9">Transcription factor that binds specifically to a 5'-AA[AG]G-3' consensus core sequence.</text>
</comment>
<evidence type="ECO:0000256" key="1">
    <source>
        <dbReference type="ARBA" id="ARBA00022723"/>
    </source>
</evidence>
<dbReference type="GO" id="GO:0005634">
    <property type="term" value="C:nucleus"/>
    <property type="evidence" value="ECO:0007669"/>
    <property type="project" value="UniProtKB-SubCell"/>
</dbReference>
<feature type="compositionally biased region" description="Low complexity" evidence="10">
    <location>
        <begin position="83"/>
        <end position="105"/>
    </location>
</feature>
<keyword evidence="7 8" id="KW-0539">Nucleus</keyword>
<feature type="domain" description="Dof-type" evidence="11">
    <location>
        <begin position="28"/>
        <end position="82"/>
    </location>
</feature>
<comment type="subcellular location">
    <subcellularLocation>
        <location evidence="8 9">Nucleus</location>
    </subcellularLocation>
</comment>
<gene>
    <name evidence="12" type="ORF">Adt_28826</name>
</gene>
<keyword evidence="13" id="KW-1185">Reference proteome</keyword>